<dbReference type="EnsemblPlants" id="TraesCS6A02G224900.1">
    <property type="protein sequence ID" value="TraesCS6A02G224900.1"/>
    <property type="gene ID" value="TraesCS6A02G224900"/>
</dbReference>
<evidence type="ECO:0000313" key="4">
    <source>
        <dbReference type="Proteomes" id="UP000019116"/>
    </source>
</evidence>
<dbReference type="Gene3D" id="3.40.630.10">
    <property type="entry name" value="Zn peptidases"/>
    <property type="match status" value="1"/>
</dbReference>
<dbReference type="Gramene" id="TraesCS6A02G224900.1">
    <property type="protein sequence ID" value="TraesCS6A02G224900.1"/>
    <property type="gene ID" value="TraesCS6A02G224900"/>
</dbReference>
<organism evidence="3">
    <name type="scientific">Triticum aestivum</name>
    <name type="common">Wheat</name>
    <dbReference type="NCBI Taxonomy" id="4565"/>
    <lineage>
        <taxon>Eukaryota</taxon>
        <taxon>Viridiplantae</taxon>
        <taxon>Streptophyta</taxon>
        <taxon>Embryophyta</taxon>
        <taxon>Tracheophyta</taxon>
        <taxon>Spermatophyta</taxon>
        <taxon>Magnoliopsida</taxon>
        <taxon>Liliopsida</taxon>
        <taxon>Poales</taxon>
        <taxon>Poaceae</taxon>
        <taxon>BOP clade</taxon>
        <taxon>Pooideae</taxon>
        <taxon>Triticodae</taxon>
        <taxon>Triticeae</taxon>
        <taxon>Triticinae</taxon>
        <taxon>Triticum</taxon>
    </lineage>
</organism>
<dbReference type="PANTHER" id="PTHR32494:SF19">
    <property type="entry name" value="ALLANTOATE DEIMINASE-RELATED"/>
    <property type="match status" value="1"/>
</dbReference>
<keyword evidence="4" id="KW-1185">Reference proteome</keyword>
<dbReference type="GO" id="GO:0016813">
    <property type="term" value="F:hydrolase activity, acting on carbon-nitrogen (but not peptide) bonds, in linear amidines"/>
    <property type="evidence" value="ECO:0007669"/>
    <property type="project" value="InterPro"/>
</dbReference>
<dbReference type="Gramene" id="TraesROB_scaffold_065564_01G000100.1">
    <property type="protein sequence ID" value="TraesROB_scaffold_065564_01G000100.1"/>
    <property type="gene ID" value="TraesROB_scaffold_065564_01G000100"/>
</dbReference>
<dbReference type="Gramene" id="TraesCLE_scaffold_107010_01G000100.1">
    <property type="protein sequence ID" value="TraesCLE_scaffold_107010_01G000100.1"/>
    <property type="gene ID" value="TraesCLE_scaffold_107010_01G000100"/>
</dbReference>
<evidence type="ECO:0000256" key="2">
    <source>
        <dbReference type="ARBA" id="ARBA00022801"/>
    </source>
</evidence>
<dbReference type="AlphaFoldDB" id="A0A3B6NS14"/>
<keyword evidence="2" id="KW-0378">Hydrolase</keyword>
<evidence type="ECO:0000313" key="3">
    <source>
        <dbReference type="EnsemblPlants" id="TraesCS6A02G224900.1"/>
    </source>
</evidence>
<protein>
    <submittedName>
        <fullName evidence="3">Uncharacterized protein</fullName>
    </submittedName>
</protein>
<accession>A0A3B6NS14</accession>
<dbReference type="Proteomes" id="UP000019116">
    <property type="component" value="Chromosome 6A"/>
</dbReference>
<reference evidence="3" key="2">
    <citation type="submission" date="2018-10" db="UniProtKB">
        <authorList>
            <consortium name="EnsemblPlants"/>
        </authorList>
    </citation>
    <scope>IDENTIFICATION</scope>
</reference>
<dbReference type="STRING" id="4565.A0A3B6NS14"/>
<evidence type="ECO:0000256" key="1">
    <source>
        <dbReference type="ARBA" id="ARBA00022723"/>
    </source>
</evidence>
<dbReference type="OrthoDB" id="1934378at2759"/>
<dbReference type="Gramene" id="TraesKAR6A01G0259050.1">
    <property type="protein sequence ID" value="cds.TraesKAR6A01G0259050.1"/>
    <property type="gene ID" value="TraesKAR6A01G0259050"/>
</dbReference>
<proteinExistence type="predicted"/>
<dbReference type="SMR" id="A0A3B6NS14"/>
<dbReference type="Gramene" id="TraesCAD_scaffold_009868_01G000100.1">
    <property type="protein sequence ID" value="TraesCAD_scaffold_009868_01G000100.1"/>
    <property type="gene ID" value="TraesCAD_scaffold_009868_01G000100"/>
</dbReference>
<reference evidence="3" key="1">
    <citation type="submission" date="2018-08" db="EMBL/GenBank/DDBJ databases">
        <authorList>
            <person name="Rossello M."/>
        </authorList>
    </citation>
    <scope>NUCLEOTIDE SEQUENCE [LARGE SCALE GENOMIC DNA]</scope>
    <source>
        <strain evidence="3">cv. Chinese Spring</strain>
    </source>
</reference>
<dbReference type="Gramene" id="TraesCS6A03G0620200.1">
    <property type="protein sequence ID" value="TraesCS6A03G0620200.1.CDS"/>
    <property type="gene ID" value="TraesCS6A03G0620200"/>
</dbReference>
<dbReference type="InterPro" id="IPR010158">
    <property type="entry name" value="Amidase_Cbmase"/>
</dbReference>
<dbReference type="PANTHER" id="PTHR32494">
    <property type="entry name" value="ALLANTOATE DEIMINASE-RELATED"/>
    <property type="match status" value="1"/>
</dbReference>
<sequence>MVLIFCLVLPQVIAFSDEEGVRFQTMFLGSAAVAGILLESILQLSDKSGTNVQEALRLNSFEASVDALGQVKYSLESYSELEVQKKSSMKVKIKKERYEV</sequence>
<dbReference type="OMA" id="VRFQTMF"/>
<dbReference type="Gramene" id="TraesWEE_scaffold_119034_01G000100.1">
    <property type="protein sequence ID" value="TraesWEE_scaffold_119034_01G000100.1"/>
    <property type="gene ID" value="TraesWEE_scaffold_119034_01G000100"/>
</dbReference>
<keyword evidence="1" id="KW-0479">Metal-binding</keyword>
<dbReference type="GO" id="GO:0046872">
    <property type="term" value="F:metal ion binding"/>
    <property type="evidence" value="ECO:0007669"/>
    <property type="project" value="UniProtKB-KW"/>
</dbReference>
<name>A0A3B6NS14_WHEAT</name>